<keyword evidence="2" id="KW-0732">Signal</keyword>
<sequence length="388" mass="42848">MDVFTGVLLLLLGAAPVMTATKNPVVETLHNTNATITAPEDPSGGSSYAPDARHLWILDMQQSDVNIEVTVQELDLGLPYTTIHETVSMVNYTEGDFLLIGAGPDILQGNEVMFYGSRRTPKKVVVRSGVGHIFFYSTQSITEAKGFIINYTMTVTKNCLWYSASSLRSQERYEQAQKDRINDQRRRSSGDISILGVGGSSLASQGSRSSRRYTMPFPKPARDEVDHGIEEEDEEEVDTTGFIYYDPDQSITDPAQFGLGGVVSEFTRKGQGSHQYTNKAFVTDEEAAADIQRASFADDSDTDSDNGGALSFRPSRTEMAEDVLIKMTARGPWETCSEDCTAYNVICTVGRQEGDWVSEKQLLDRLFTNTSLHHHWDFVPGSISVSDV</sequence>
<dbReference type="AlphaFoldDB" id="A0A8J4YKG4"/>
<dbReference type="InterPro" id="IPR035914">
    <property type="entry name" value="Sperma_CUB_dom_sf"/>
</dbReference>
<dbReference type="OrthoDB" id="6380194at2759"/>
<comment type="caution">
    <text evidence="3">The sequence shown here is derived from an EMBL/GenBank/DDBJ whole genome shotgun (WGS) entry which is preliminary data.</text>
</comment>
<evidence type="ECO:0000256" key="2">
    <source>
        <dbReference type="SAM" id="SignalP"/>
    </source>
</evidence>
<dbReference type="EMBL" id="JACEEZ010000666">
    <property type="protein sequence ID" value="KAG0729923.1"/>
    <property type="molecule type" value="Genomic_DNA"/>
</dbReference>
<dbReference type="SUPFAM" id="SSF49854">
    <property type="entry name" value="Spermadhesin, CUB domain"/>
    <property type="match status" value="1"/>
</dbReference>
<proteinExistence type="predicted"/>
<evidence type="ECO:0000313" key="3">
    <source>
        <dbReference type="EMBL" id="KAG0729923.1"/>
    </source>
</evidence>
<protein>
    <submittedName>
        <fullName evidence="3">Uncharacterized protein</fullName>
    </submittedName>
</protein>
<gene>
    <name evidence="3" type="ORF">GWK47_029335</name>
</gene>
<feature type="signal peptide" evidence="2">
    <location>
        <begin position="1"/>
        <end position="20"/>
    </location>
</feature>
<name>A0A8J4YKG4_CHIOP</name>
<dbReference type="Gene3D" id="2.60.120.290">
    <property type="entry name" value="Spermadhesin, CUB domain"/>
    <property type="match status" value="1"/>
</dbReference>
<dbReference type="Proteomes" id="UP000770661">
    <property type="component" value="Unassembled WGS sequence"/>
</dbReference>
<evidence type="ECO:0000256" key="1">
    <source>
        <dbReference type="SAM" id="MobiDB-lite"/>
    </source>
</evidence>
<feature type="region of interest" description="Disordered" evidence="1">
    <location>
        <begin position="175"/>
        <end position="237"/>
    </location>
</feature>
<evidence type="ECO:0000313" key="4">
    <source>
        <dbReference type="Proteomes" id="UP000770661"/>
    </source>
</evidence>
<reference evidence="3" key="1">
    <citation type="submission" date="2020-07" db="EMBL/GenBank/DDBJ databases">
        <title>The High-quality genome of the commercially important snow crab, Chionoecetes opilio.</title>
        <authorList>
            <person name="Jeong J.-H."/>
            <person name="Ryu S."/>
        </authorList>
    </citation>
    <scope>NUCLEOTIDE SEQUENCE</scope>
    <source>
        <strain evidence="3">MADBK_172401_WGS</strain>
        <tissue evidence="3">Digestive gland</tissue>
    </source>
</reference>
<accession>A0A8J4YKG4</accession>
<feature type="compositionally biased region" description="Basic and acidic residues" evidence="1">
    <location>
        <begin position="175"/>
        <end position="189"/>
    </location>
</feature>
<feature type="chain" id="PRO_5035171395" evidence="2">
    <location>
        <begin position="21"/>
        <end position="388"/>
    </location>
</feature>
<organism evidence="3 4">
    <name type="scientific">Chionoecetes opilio</name>
    <name type="common">Atlantic snow crab</name>
    <name type="synonym">Cancer opilio</name>
    <dbReference type="NCBI Taxonomy" id="41210"/>
    <lineage>
        <taxon>Eukaryota</taxon>
        <taxon>Metazoa</taxon>
        <taxon>Ecdysozoa</taxon>
        <taxon>Arthropoda</taxon>
        <taxon>Crustacea</taxon>
        <taxon>Multicrustacea</taxon>
        <taxon>Malacostraca</taxon>
        <taxon>Eumalacostraca</taxon>
        <taxon>Eucarida</taxon>
        <taxon>Decapoda</taxon>
        <taxon>Pleocyemata</taxon>
        <taxon>Brachyura</taxon>
        <taxon>Eubrachyura</taxon>
        <taxon>Majoidea</taxon>
        <taxon>Majidae</taxon>
        <taxon>Chionoecetes</taxon>
    </lineage>
</organism>
<keyword evidence="4" id="KW-1185">Reference proteome</keyword>